<gene>
    <name evidence="2" type="ORF">ACFO0C_25130</name>
</gene>
<proteinExistence type="predicted"/>
<keyword evidence="1" id="KW-0812">Transmembrane</keyword>
<sequence length="565" mass="58922">MRREDEGFTIVELIVALAVLSVAMAGLGVFFVDGTTAVSQQRDERQASQVAATALEQIRALEAKALLVGRGKDNVAAQWKYGTDTSPFRERLKPYLKSMQMEWSADAATTAGDDAAIPTKSKTVTVGGITFEQTIFVGGCEVYYMTTDACVDPASVAKRPADTTTILQYFRVVVMETWPHKSCSDTGGRCAYIASTLVSRTAEPIFDVKRPSPVVRDLTLNPVPVFYNGVTMANPFQFKATGGTLPNTWTFTGLPPGITGSKDGLLSGKATKVGTYSGGTAVVTDASSRSDTLSGITYRVVDPPTLTFASAPRSHVNEAVTIQPTAAGGDTTGTPKYTFTATGLPTGMAIDGTTGAITGKAPATYTATVRVTDVNGAYAETTYTHTVYPDLQLVKPADQKVNAGTAVNATVSASGGYGTYTYGATNLPTGVTINTSTGKITGTALIPGRYLPTVSVTDGLGLTKSDRFELVISTTTALAFSSPTSEMTSSVNQSVSVPITTNATTLGNKGTTITVVGLPPGLKYNSGKDTITGTPTTAGTYLVTLTAVSVTPAQTAITTFVWTIA</sequence>
<evidence type="ECO:0000313" key="2">
    <source>
        <dbReference type="EMBL" id="MFC4068223.1"/>
    </source>
</evidence>
<dbReference type="InterPro" id="IPR015919">
    <property type="entry name" value="Cadherin-like_sf"/>
</dbReference>
<protein>
    <submittedName>
        <fullName evidence="2">Ig domain-containing protein</fullName>
    </submittedName>
</protein>
<dbReference type="SUPFAM" id="SSF49313">
    <property type="entry name" value="Cadherin-like"/>
    <property type="match status" value="3"/>
</dbReference>
<dbReference type="InterPro" id="IPR012902">
    <property type="entry name" value="N_methyl_site"/>
</dbReference>
<feature type="transmembrane region" description="Helical" evidence="1">
    <location>
        <begin position="7"/>
        <end position="32"/>
    </location>
</feature>
<dbReference type="NCBIfam" id="TIGR02532">
    <property type="entry name" value="IV_pilin_GFxxxE"/>
    <property type="match status" value="1"/>
</dbReference>
<dbReference type="Gene3D" id="2.60.40.10">
    <property type="entry name" value="Immunoglobulins"/>
    <property type="match status" value="4"/>
</dbReference>
<dbReference type="EMBL" id="JBHSBL010000018">
    <property type="protein sequence ID" value="MFC4068223.1"/>
    <property type="molecule type" value="Genomic_DNA"/>
</dbReference>
<accession>A0ABV8IVD2</accession>
<dbReference type="Pfam" id="PF07963">
    <property type="entry name" value="N_methyl"/>
    <property type="match status" value="1"/>
</dbReference>
<dbReference type="Proteomes" id="UP001595867">
    <property type="component" value="Unassembled WGS sequence"/>
</dbReference>
<comment type="caution">
    <text evidence="2">The sequence shown here is derived from an EMBL/GenBank/DDBJ whole genome shotgun (WGS) entry which is preliminary data.</text>
</comment>
<keyword evidence="1" id="KW-0472">Membrane</keyword>
<evidence type="ECO:0000313" key="3">
    <source>
        <dbReference type="Proteomes" id="UP001595867"/>
    </source>
</evidence>
<keyword evidence="1" id="KW-1133">Transmembrane helix</keyword>
<dbReference type="RefSeq" id="WP_378069089.1">
    <property type="nucleotide sequence ID" value="NZ_JBHSBL010000018.1"/>
</dbReference>
<dbReference type="InterPro" id="IPR013783">
    <property type="entry name" value="Ig-like_fold"/>
</dbReference>
<reference evidence="3" key="1">
    <citation type="journal article" date="2019" name="Int. J. Syst. Evol. Microbiol.">
        <title>The Global Catalogue of Microorganisms (GCM) 10K type strain sequencing project: providing services to taxonomists for standard genome sequencing and annotation.</title>
        <authorList>
            <consortium name="The Broad Institute Genomics Platform"/>
            <consortium name="The Broad Institute Genome Sequencing Center for Infectious Disease"/>
            <person name="Wu L."/>
            <person name="Ma J."/>
        </authorList>
    </citation>
    <scope>NUCLEOTIDE SEQUENCE [LARGE SCALE GENOMIC DNA]</scope>
    <source>
        <strain evidence="3">TBRC 5832</strain>
    </source>
</reference>
<organism evidence="2 3">
    <name type="scientific">Actinoplanes subglobosus</name>
    <dbReference type="NCBI Taxonomy" id="1547892"/>
    <lineage>
        <taxon>Bacteria</taxon>
        <taxon>Bacillati</taxon>
        <taxon>Actinomycetota</taxon>
        <taxon>Actinomycetes</taxon>
        <taxon>Micromonosporales</taxon>
        <taxon>Micromonosporaceae</taxon>
        <taxon>Actinoplanes</taxon>
    </lineage>
</organism>
<keyword evidence="3" id="KW-1185">Reference proteome</keyword>
<name>A0ABV8IVD2_9ACTN</name>
<dbReference type="Pfam" id="PF05345">
    <property type="entry name" value="He_PIG"/>
    <property type="match status" value="3"/>
</dbReference>
<evidence type="ECO:0000256" key="1">
    <source>
        <dbReference type="SAM" id="Phobius"/>
    </source>
</evidence>